<organism evidence="1 2">
    <name type="scientific">Aquipuribacter hungaricus</name>
    <dbReference type="NCBI Taxonomy" id="545624"/>
    <lineage>
        <taxon>Bacteria</taxon>
        <taxon>Bacillati</taxon>
        <taxon>Actinomycetota</taxon>
        <taxon>Actinomycetes</taxon>
        <taxon>Micrococcales</taxon>
        <taxon>Intrasporangiaceae</taxon>
        <taxon>Aquipuribacter</taxon>
    </lineage>
</organism>
<reference evidence="2" key="1">
    <citation type="journal article" date="2019" name="Int. J. Syst. Evol. Microbiol.">
        <title>The Global Catalogue of Microorganisms (GCM) 10K type strain sequencing project: providing services to taxonomists for standard genome sequencing and annotation.</title>
        <authorList>
            <consortium name="The Broad Institute Genomics Platform"/>
            <consortium name="The Broad Institute Genome Sequencing Center for Infectious Disease"/>
            <person name="Wu L."/>
            <person name="Ma J."/>
        </authorList>
    </citation>
    <scope>NUCLEOTIDE SEQUENCE [LARGE SCALE GENOMIC DNA]</scope>
    <source>
        <strain evidence="2">NCAIM B.02333</strain>
    </source>
</reference>
<name>A0ABV7WBE0_9MICO</name>
<evidence type="ECO:0000313" key="1">
    <source>
        <dbReference type="EMBL" id="MFC3687090.1"/>
    </source>
</evidence>
<accession>A0ABV7WBE0</accession>
<dbReference type="RefSeq" id="WP_340289392.1">
    <property type="nucleotide sequence ID" value="NZ_JBBEOI010000007.1"/>
</dbReference>
<protein>
    <submittedName>
        <fullName evidence="1">Uncharacterized protein</fullName>
    </submittedName>
</protein>
<dbReference type="EMBL" id="JBHRWW010000001">
    <property type="protein sequence ID" value="MFC3687090.1"/>
    <property type="molecule type" value="Genomic_DNA"/>
</dbReference>
<gene>
    <name evidence="1" type="ORF">ACFOLH_01900</name>
</gene>
<comment type="caution">
    <text evidence="1">The sequence shown here is derived from an EMBL/GenBank/DDBJ whole genome shotgun (WGS) entry which is preliminary data.</text>
</comment>
<dbReference type="Proteomes" id="UP001595685">
    <property type="component" value="Unassembled WGS sequence"/>
</dbReference>
<evidence type="ECO:0000313" key="2">
    <source>
        <dbReference type="Proteomes" id="UP001595685"/>
    </source>
</evidence>
<proteinExistence type="predicted"/>
<sequence>MSDQPAASTTGWEAAFDVETSEQALAVLNRLIGQVDQWRWDLLDLSKQVTDVPQAGLAEHARTVANQCDALYWHLVIAAAVVRDAP</sequence>
<keyword evidence="2" id="KW-1185">Reference proteome</keyword>